<reference evidence="2" key="2">
    <citation type="journal article" date="2024" name="Antonie Van Leeuwenhoek">
        <title>Roseihalotalea indica gen. nov., sp. nov., a halophilic Bacteroidetes from mesopelagic Southwest Indian Ocean with higher carbohydrate metabolic potential.</title>
        <authorList>
            <person name="Chen B."/>
            <person name="Zhang M."/>
            <person name="Lin D."/>
            <person name="Ye J."/>
            <person name="Tang K."/>
        </authorList>
    </citation>
    <scope>NUCLEOTIDE SEQUENCE</scope>
    <source>
        <strain evidence="2">TK19036</strain>
    </source>
</reference>
<evidence type="ECO:0000313" key="2">
    <source>
        <dbReference type="EMBL" id="WKN37395.1"/>
    </source>
</evidence>
<dbReference type="PANTHER" id="PTHR47763:SF1">
    <property type="entry name" value="DUF659 DOMAIN-CONTAINING PROTEIN"/>
    <property type="match status" value="1"/>
</dbReference>
<dbReference type="GO" id="GO:0004674">
    <property type="term" value="F:protein serine/threonine kinase activity"/>
    <property type="evidence" value="ECO:0007669"/>
    <property type="project" value="TreeGrafter"/>
</dbReference>
<dbReference type="GO" id="GO:0005737">
    <property type="term" value="C:cytoplasm"/>
    <property type="evidence" value="ECO:0007669"/>
    <property type="project" value="TreeGrafter"/>
</dbReference>
<accession>A0AA49GRJ0</accession>
<dbReference type="Pfam" id="PF00092">
    <property type="entry name" value="VWA"/>
    <property type="match status" value="1"/>
</dbReference>
<dbReference type="InterPro" id="IPR002035">
    <property type="entry name" value="VWF_A"/>
</dbReference>
<proteinExistence type="predicted"/>
<dbReference type="InterPro" id="IPR052969">
    <property type="entry name" value="Thr-specific_kinase-like"/>
</dbReference>
<dbReference type="CDD" id="cd00198">
    <property type="entry name" value="vWFA"/>
    <property type="match status" value="1"/>
</dbReference>
<dbReference type="Gene3D" id="3.40.50.410">
    <property type="entry name" value="von Willebrand factor, type A domain"/>
    <property type="match status" value="1"/>
</dbReference>
<sequence>MQTTIRYCWILAFIWVLLSCEDGSEDTPAPGRSYDYALSDGEYAGEVPLAGGDGDSTAQPPEPGQITAGEWNDLAHWDFWKNLEDNEDWQTSRSTWGFTAEQRYRLRVLDRYNRPVVDALTTLYDEQGGLLWEAHTDAEGVAELWGKAMGSTSPSQSISVDYYGQTATLDALSPFEQGEMTLKLDTERNCPDRIDLMFAVDATGSMMDELDYLQSELTDVIARIEPTATVRLGTVFYRDEGDAYVVRAFPFTSNIPSMIENIQAQSADGGGDWPEAVHTALEEAIVNQQWSEPATARLLFLLLDAPPHDNQDVKSDMQRLIRKASRQGVRIIPISASGIDKPTEFLLRAMSILTQGTYVFVTDHSGIGNDHLEPTVGEYDVELLNDLLVRLINQYGAKCGVER</sequence>
<dbReference type="InterPro" id="IPR036465">
    <property type="entry name" value="vWFA_dom_sf"/>
</dbReference>
<dbReference type="PROSITE" id="PS51257">
    <property type="entry name" value="PROKAR_LIPOPROTEIN"/>
    <property type="match status" value="1"/>
</dbReference>
<gene>
    <name evidence="2" type="ORF">K4G66_01565</name>
</gene>
<dbReference type="SUPFAM" id="SSF53300">
    <property type="entry name" value="vWA-like"/>
    <property type="match status" value="1"/>
</dbReference>
<dbReference type="PROSITE" id="PS50234">
    <property type="entry name" value="VWFA"/>
    <property type="match status" value="1"/>
</dbReference>
<name>A0AA49GRJ0_9BACT</name>
<dbReference type="SMART" id="SM00327">
    <property type="entry name" value="VWA"/>
    <property type="match status" value="1"/>
</dbReference>
<dbReference type="PANTHER" id="PTHR47763">
    <property type="entry name" value="ALPHA-PROTEIN KINASE VWKA"/>
    <property type="match status" value="1"/>
</dbReference>
<reference evidence="2" key="1">
    <citation type="journal article" date="2023" name="Comput. Struct. Biotechnol. J.">
        <title>Discovery of a novel marine Bacteroidetes with a rich repertoire of carbohydrate-active enzymes.</title>
        <authorList>
            <person name="Chen B."/>
            <person name="Liu G."/>
            <person name="Chen Q."/>
            <person name="Wang H."/>
            <person name="Liu L."/>
            <person name="Tang K."/>
        </authorList>
    </citation>
    <scope>NUCLEOTIDE SEQUENCE</scope>
    <source>
        <strain evidence="2">TK19036</strain>
    </source>
</reference>
<feature type="domain" description="VWFA" evidence="1">
    <location>
        <begin position="195"/>
        <end position="387"/>
    </location>
</feature>
<evidence type="ECO:0000259" key="1">
    <source>
        <dbReference type="PROSITE" id="PS50234"/>
    </source>
</evidence>
<dbReference type="EMBL" id="CP120682">
    <property type="protein sequence ID" value="WKN37395.1"/>
    <property type="molecule type" value="Genomic_DNA"/>
</dbReference>
<dbReference type="AlphaFoldDB" id="A0AA49GRJ0"/>
<organism evidence="2">
    <name type="scientific">Roseihalotalea indica</name>
    <dbReference type="NCBI Taxonomy" id="2867963"/>
    <lineage>
        <taxon>Bacteria</taxon>
        <taxon>Pseudomonadati</taxon>
        <taxon>Bacteroidota</taxon>
        <taxon>Cytophagia</taxon>
        <taxon>Cytophagales</taxon>
        <taxon>Catalimonadaceae</taxon>
        <taxon>Roseihalotalea</taxon>
    </lineage>
</organism>
<protein>
    <submittedName>
        <fullName evidence="2">VWA domain-containing protein</fullName>
    </submittedName>
</protein>